<protein>
    <submittedName>
        <fullName evidence="2">Uncharacterized protein</fullName>
    </submittedName>
</protein>
<evidence type="ECO:0000256" key="1">
    <source>
        <dbReference type="SAM" id="MobiDB-lite"/>
    </source>
</evidence>
<dbReference type="Proteomes" id="UP000036367">
    <property type="component" value="Unassembled WGS sequence"/>
</dbReference>
<sequence length="163" mass="16722">MFPGGSLGTRLGSINCESLHRPKAPLPVKRFPSPCVGSHCKRTCRAEEEPDRNSRSRPIKAPFLQGCLSMSRKILTRASVVGVAAFGSLWLAGCRQNGSCTVPSAGYGSSAYSASPSYSQPAYQGSGSTNSVPASSYSAPAQSYSAPGGSGTRSAPSGGSGTR</sequence>
<comment type="caution">
    <text evidence="2">The sequence shown here is derived from an EMBL/GenBank/DDBJ whole genome shotgun (WGS) entry which is preliminary data.</text>
</comment>
<gene>
    <name evidence="2" type="ORF">RISK_000666</name>
</gene>
<dbReference type="AlphaFoldDB" id="A0A0J1BMA7"/>
<organism evidence="2 3">
    <name type="scientific">Rhodopirellula islandica</name>
    <dbReference type="NCBI Taxonomy" id="595434"/>
    <lineage>
        <taxon>Bacteria</taxon>
        <taxon>Pseudomonadati</taxon>
        <taxon>Planctomycetota</taxon>
        <taxon>Planctomycetia</taxon>
        <taxon>Pirellulales</taxon>
        <taxon>Pirellulaceae</taxon>
        <taxon>Rhodopirellula</taxon>
    </lineage>
</organism>
<dbReference type="STRING" id="595434.RISK_000666"/>
<name>A0A0J1BMA7_RHOIS</name>
<feature type="compositionally biased region" description="Low complexity" evidence="1">
    <location>
        <begin position="133"/>
        <end position="147"/>
    </location>
</feature>
<dbReference type="EMBL" id="LECT01000006">
    <property type="protein sequence ID" value="KLU07588.1"/>
    <property type="molecule type" value="Genomic_DNA"/>
</dbReference>
<feature type="region of interest" description="Disordered" evidence="1">
    <location>
        <begin position="114"/>
        <end position="163"/>
    </location>
</feature>
<keyword evidence="3" id="KW-1185">Reference proteome</keyword>
<accession>A0A0J1BMA7</accession>
<reference evidence="2" key="1">
    <citation type="submission" date="2015-05" db="EMBL/GenBank/DDBJ databases">
        <title>Permanent draft genome of Rhodopirellula islandicus K833.</title>
        <authorList>
            <person name="Kizina J."/>
            <person name="Richter M."/>
            <person name="Glockner F.O."/>
            <person name="Harder J."/>
        </authorList>
    </citation>
    <scope>NUCLEOTIDE SEQUENCE [LARGE SCALE GENOMIC DNA]</scope>
    <source>
        <strain evidence="2">K833</strain>
    </source>
</reference>
<evidence type="ECO:0000313" key="3">
    <source>
        <dbReference type="Proteomes" id="UP000036367"/>
    </source>
</evidence>
<proteinExistence type="predicted"/>
<evidence type="ECO:0000313" key="2">
    <source>
        <dbReference type="EMBL" id="KLU07588.1"/>
    </source>
</evidence>
<dbReference type="PATRIC" id="fig|595434.4.peg.646"/>
<feature type="compositionally biased region" description="Low complexity" evidence="1">
    <location>
        <begin position="114"/>
        <end position="124"/>
    </location>
</feature>